<dbReference type="Proteomes" id="UP000789525">
    <property type="component" value="Unassembled WGS sequence"/>
</dbReference>
<evidence type="ECO:0000313" key="1">
    <source>
        <dbReference type="EMBL" id="CAG8463474.1"/>
    </source>
</evidence>
<dbReference type="EMBL" id="CAJVPT010001497">
    <property type="protein sequence ID" value="CAG8463474.1"/>
    <property type="molecule type" value="Genomic_DNA"/>
</dbReference>
<proteinExistence type="predicted"/>
<comment type="caution">
    <text evidence="1">The sequence shown here is derived from an EMBL/GenBank/DDBJ whole genome shotgun (WGS) entry which is preliminary data.</text>
</comment>
<sequence>MLNKTILKFSKPSKPIHDDKIYTKKSGVKRFIKKLLKKSFCSTSKDGKKEIAKKVMIIIDPKDLDSNISCERELSEKESSCQQASFQKESNDQFLSENTPEKSSEKESTYQVSLEKAQLLLEKSTEIESDYQVSMERTQFVFEKTQLTFEKTRENKDTEKKRQRRQHKRGTHNIQRKPSFSRRRASVTRRDPSHARRTTMTPPPKHPARYLAKLPVANEPLNLTTNSTEKRSTGERPTSFSSPLKLLKFKVYFNFENPDYCIDVRVPHGVTLNSFKHYVAQNYGHELNEKCKVLYHPQKFDPKRDVVDVLSEKNSKSSSKKNNNSMVRTDLRGNDAFRNGKIKRGGIRYKYSKKNIHFVESELEWQVLSSAFGSDEDVCVTIYYGDM</sequence>
<reference evidence="1" key="1">
    <citation type="submission" date="2021-06" db="EMBL/GenBank/DDBJ databases">
        <authorList>
            <person name="Kallberg Y."/>
            <person name="Tangrot J."/>
            <person name="Rosling A."/>
        </authorList>
    </citation>
    <scope>NUCLEOTIDE SEQUENCE</scope>
    <source>
        <strain evidence="1">CL356</strain>
    </source>
</reference>
<keyword evidence="2" id="KW-1185">Reference proteome</keyword>
<accession>A0ACA9KAW2</accession>
<protein>
    <submittedName>
        <fullName evidence="1">6220_t:CDS:1</fullName>
    </submittedName>
</protein>
<organism evidence="1 2">
    <name type="scientific">Acaulospora colombiana</name>
    <dbReference type="NCBI Taxonomy" id="27376"/>
    <lineage>
        <taxon>Eukaryota</taxon>
        <taxon>Fungi</taxon>
        <taxon>Fungi incertae sedis</taxon>
        <taxon>Mucoromycota</taxon>
        <taxon>Glomeromycotina</taxon>
        <taxon>Glomeromycetes</taxon>
        <taxon>Diversisporales</taxon>
        <taxon>Acaulosporaceae</taxon>
        <taxon>Acaulospora</taxon>
    </lineage>
</organism>
<evidence type="ECO:0000313" key="2">
    <source>
        <dbReference type="Proteomes" id="UP000789525"/>
    </source>
</evidence>
<gene>
    <name evidence="1" type="ORF">ACOLOM_LOCUS1271</name>
</gene>
<name>A0ACA9KAW2_9GLOM</name>